<dbReference type="AlphaFoldDB" id="A0A3P7DZB9"/>
<evidence type="ECO:0000256" key="7">
    <source>
        <dbReference type="SAM" id="Phobius"/>
    </source>
</evidence>
<keyword evidence="7" id="KW-1133">Transmembrane helix</keyword>
<evidence type="ECO:0000256" key="3">
    <source>
        <dbReference type="ARBA" id="ARBA00012944"/>
    </source>
</evidence>
<evidence type="ECO:0000256" key="1">
    <source>
        <dbReference type="ARBA" id="ARBA00003257"/>
    </source>
</evidence>
<dbReference type="PANTHER" id="PTHR43507">
    <property type="entry name" value="NADH-UBIQUINONE OXIDOREDUCTASE CHAIN 4"/>
    <property type="match status" value="1"/>
</dbReference>
<dbReference type="PANTHER" id="PTHR43507:SF1">
    <property type="entry name" value="NADH-UBIQUINONE OXIDOREDUCTASE CHAIN 4"/>
    <property type="match status" value="1"/>
</dbReference>
<accession>A0A3P7DZB9</accession>
<evidence type="ECO:0000256" key="5">
    <source>
        <dbReference type="ARBA" id="ARBA00031025"/>
    </source>
</evidence>
<name>A0A3P7DZB9_WUCBA</name>
<evidence type="ECO:0000256" key="6">
    <source>
        <dbReference type="ARBA" id="ARBA00049551"/>
    </source>
</evidence>
<dbReference type="GO" id="GO:0042773">
    <property type="term" value="P:ATP synthesis coupled electron transport"/>
    <property type="evidence" value="ECO:0007669"/>
    <property type="project" value="InterPro"/>
</dbReference>
<evidence type="ECO:0000256" key="4">
    <source>
        <dbReference type="ARBA" id="ARBA00021006"/>
    </source>
</evidence>
<comment type="similarity">
    <text evidence="2">Belongs to the complex I subunit 4 family.</text>
</comment>
<sequence>MLPKNKPVRIWITKQSPSNDPKFHQAEIFDGAVYKTNDEGISLNAHVEAPVSGSIILAGILLKLGGYGLLRALIAYSSVAHMGIVLRGQHGKIVNNLSYNAGILTALSNRIGDVALLTIFIINFWINNIYSGALLFICAGGVYLLFIMKHDTEDVREIILTIIPKYG</sequence>
<dbReference type="Pfam" id="PF00361">
    <property type="entry name" value="Proton_antipo_M"/>
    <property type="match status" value="1"/>
</dbReference>
<comment type="function">
    <text evidence="1">Core subunit of the mitochondrial membrane respiratory chain NADH dehydrogenase (Complex I) that is believed to belong to the minimal assembly required for catalysis. Complex I functions in the transfer of electrons from NADH to the respiratory chain. The immediate electron acceptor for the enzyme is believed to be ubiquinone.</text>
</comment>
<dbReference type="InterPro" id="IPR003918">
    <property type="entry name" value="NADH_UbQ_OxRdtase"/>
</dbReference>
<evidence type="ECO:0000256" key="2">
    <source>
        <dbReference type="ARBA" id="ARBA00009025"/>
    </source>
</evidence>
<dbReference type="GO" id="GO:0008137">
    <property type="term" value="F:NADH dehydrogenase (ubiquinone) activity"/>
    <property type="evidence" value="ECO:0007669"/>
    <property type="project" value="UniProtKB-EC"/>
</dbReference>
<feature type="transmembrane region" description="Helical" evidence="7">
    <location>
        <begin position="128"/>
        <end position="146"/>
    </location>
</feature>
<proteinExistence type="inferred from homology"/>
<keyword evidence="7" id="KW-0812">Transmembrane</keyword>
<evidence type="ECO:0000259" key="8">
    <source>
        <dbReference type="Pfam" id="PF00361"/>
    </source>
</evidence>
<organism evidence="9 10">
    <name type="scientific">Wuchereria bancrofti</name>
    <dbReference type="NCBI Taxonomy" id="6293"/>
    <lineage>
        <taxon>Eukaryota</taxon>
        <taxon>Metazoa</taxon>
        <taxon>Ecdysozoa</taxon>
        <taxon>Nematoda</taxon>
        <taxon>Chromadorea</taxon>
        <taxon>Rhabditida</taxon>
        <taxon>Spirurina</taxon>
        <taxon>Spiruromorpha</taxon>
        <taxon>Filarioidea</taxon>
        <taxon>Onchocercidae</taxon>
        <taxon>Wuchereria</taxon>
    </lineage>
</organism>
<dbReference type="OrthoDB" id="10069788at2759"/>
<comment type="catalytic activity">
    <reaction evidence="6">
        <text>a ubiquinone + NADH + 5 H(+)(in) = a ubiquinol + NAD(+) + 4 H(+)(out)</text>
        <dbReference type="Rhea" id="RHEA:29091"/>
        <dbReference type="Rhea" id="RHEA-COMP:9565"/>
        <dbReference type="Rhea" id="RHEA-COMP:9566"/>
        <dbReference type="ChEBI" id="CHEBI:15378"/>
        <dbReference type="ChEBI" id="CHEBI:16389"/>
        <dbReference type="ChEBI" id="CHEBI:17976"/>
        <dbReference type="ChEBI" id="CHEBI:57540"/>
        <dbReference type="ChEBI" id="CHEBI:57945"/>
        <dbReference type="EC" id="7.1.1.2"/>
    </reaction>
</comment>
<dbReference type="InParanoid" id="A0A3P7DZB9"/>
<dbReference type="GO" id="GO:0048039">
    <property type="term" value="F:ubiquinone binding"/>
    <property type="evidence" value="ECO:0007669"/>
    <property type="project" value="TreeGrafter"/>
</dbReference>
<feature type="domain" description="NADH:quinone oxidoreductase/Mrp antiporter transmembrane" evidence="8">
    <location>
        <begin position="44"/>
        <end position="72"/>
    </location>
</feature>
<keyword evidence="10" id="KW-1185">Reference proteome</keyword>
<keyword evidence="7" id="KW-0472">Membrane</keyword>
<dbReference type="EC" id="7.1.1.2" evidence="3"/>
<protein>
    <recommendedName>
        <fullName evidence="4">NADH-ubiquinone oxidoreductase chain 4</fullName>
        <ecNumber evidence="3">7.1.1.2</ecNumber>
    </recommendedName>
    <alternativeName>
        <fullName evidence="5">NADH dehydrogenase subunit 4</fullName>
    </alternativeName>
</protein>
<dbReference type="InterPro" id="IPR001750">
    <property type="entry name" value="ND/Mrp_TM"/>
</dbReference>
<evidence type="ECO:0000313" key="10">
    <source>
        <dbReference type="Proteomes" id="UP000270924"/>
    </source>
</evidence>
<reference evidence="9 10" key="1">
    <citation type="submission" date="2018-11" db="EMBL/GenBank/DDBJ databases">
        <authorList>
            <consortium name="Pathogen Informatics"/>
        </authorList>
    </citation>
    <scope>NUCLEOTIDE SEQUENCE [LARGE SCALE GENOMIC DNA]</scope>
</reference>
<dbReference type="PRINTS" id="PR01437">
    <property type="entry name" value="NUOXDRDTASE4"/>
</dbReference>
<dbReference type="Proteomes" id="UP000270924">
    <property type="component" value="Unassembled WGS sequence"/>
</dbReference>
<dbReference type="GO" id="GO:0003954">
    <property type="term" value="F:NADH dehydrogenase activity"/>
    <property type="evidence" value="ECO:0007669"/>
    <property type="project" value="TreeGrafter"/>
</dbReference>
<gene>
    <name evidence="9" type="ORF">WBA_LOCUS2255</name>
</gene>
<dbReference type="GO" id="GO:0015990">
    <property type="term" value="P:electron transport coupled proton transport"/>
    <property type="evidence" value="ECO:0007669"/>
    <property type="project" value="TreeGrafter"/>
</dbReference>
<dbReference type="EMBL" id="UYWW01000589">
    <property type="protein sequence ID" value="VDM08869.1"/>
    <property type="molecule type" value="Genomic_DNA"/>
</dbReference>
<evidence type="ECO:0000313" key="9">
    <source>
        <dbReference type="EMBL" id="VDM08869.1"/>
    </source>
</evidence>